<dbReference type="Proteomes" id="UP000554482">
    <property type="component" value="Unassembled WGS sequence"/>
</dbReference>
<name>A0A7J6UW44_THATH</name>
<reference evidence="1 2" key="1">
    <citation type="submission" date="2020-06" db="EMBL/GenBank/DDBJ databases">
        <title>Transcriptomic and genomic resources for Thalictrum thalictroides and T. hernandezii: Facilitating candidate gene discovery in an emerging model plant lineage.</title>
        <authorList>
            <person name="Arias T."/>
            <person name="Riano-Pachon D.M."/>
            <person name="Di Stilio V.S."/>
        </authorList>
    </citation>
    <scope>NUCLEOTIDE SEQUENCE [LARGE SCALE GENOMIC DNA]</scope>
    <source>
        <strain evidence="2">cv. WT478/WT964</strain>
        <tissue evidence="1">Leaves</tissue>
    </source>
</reference>
<gene>
    <name evidence="1" type="ORF">FRX31_033993</name>
</gene>
<evidence type="ECO:0000313" key="1">
    <source>
        <dbReference type="EMBL" id="KAF5176420.1"/>
    </source>
</evidence>
<evidence type="ECO:0008006" key="3">
    <source>
        <dbReference type="Google" id="ProtNLM"/>
    </source>
</evidence>
<dbReference type="SUPFAM" id="SSF117281">
    <property type="entry name" value="Kelch motif"/>
    <property type="match status" value="1"/>
</dbReference>
<accession>A0A7J6UW44</accession>
<evidence type="ECO:0000313" key="2">
    <source>
        <dbReference type="Proteomes" id="UP000554482"/>
    </source>
</evidence>
<dbReference type="Gene3D" id="2.120.10.80">
    <property type="entry name" value="Kelch-type beta propeller"/>
    <property type="match status" value="1"/>
</dbReference>
<dbReference type="AlphaFoldDB" id="A0A7J6UW44"/>
<organism evidence="1 2">
    <name type="scientific">Thalictrum thalictroides</name>
    <name type="common">Rue-anemone</name>
    <name type="synonym">Anemone thalictroides</name>
    <dbReference type="NCBI Taxonomy" id="46969"/>
    <lineage>
        <taxon>Eukaryota</taxon>
        <taxon>Viridiplantae</taxon>
        <taxon>Streptophyta</taxon>
        <taxon>Embryophyta</taxon>
        <taxon>Tracheophyta</taxon>
        <taxon>Spermatophyta</taxon>
        <taxon>Magnoliopsida</taxon>
        <taxon>Ranunculales</taxon>
        <taxon>Ranunculaceae</taxon>
        <taxon>Thalictroideae</taxon>
        <taxon>Thalictrum</taxon>
    </lineage>
</organism>
<dbReference type="InterPro" id="IPR015915">
    <property type="entry name" value="Kelch-typ_b-propeller"/>
</dbReference>
<sequence length="214" mass="24140">MNRPKERPLVVVSPPSFGDKSDIVFAIGSESNPLAFIEMLSCDPSTGEWKWTDIPPPLRAGFAKIAGNRKLLISTFHGLLIFDMDTNLWECDFDYSINDHGTYTSQVPIVDNVWYVCDSVEDYKVFGFDLQIFKWSEVYNLAQEKYHEHSLVQIGDKSMGLVCIKGCPDPTQVEVYCTVFQVQKGLDGSLSAYNKKKTPSYFCVGPTFLHCVVL</sequence>
<proteinExistence type="predicted"/>
<dbReference type="EMBL" id="JABWDY010042759">
    <property type="protein sequence ID" value="KAF5176420.1"/>
    <property type="molecule type" value="Genomic_DNA"/>
</dbReference>
<keyword evidence="2" id="KW-1185">Reference proteome</keyword>
<protein>
    <recommendedName>
        <fullName evidence="3">F-box/kelch-repeat protein</fullName>
    </recommendedName>
</protein>
<comment type="caution">
    <text evidence="1">The sequence shown here is derived from an EMBL/GenBank/DDBJ whole genome shotgun (WGS) entry which is preliminary data.</text>
</comment>